<organism evidence="2 3">
    <name type="scientific">Mycena sanguinolenta</name>
    <dbReference type="NCBI Taxonomy" id="230812"/>
    <lineage>
        <taxon>Eukaryota</taxon>
        <taxon>Fungi</taxon>
        <taxon>Dikarya</taxon>
        <taxon>Basidiomycota</taxon>
        <taxon>Agaricomycotina</taxon>
        <taxon>Agaricomycetes</taxon>
        <taxon>Agaricomycetidae</taxon>
        <taxon>Agaricales</taxon>
        <taxon>Marasmiineae</taxon>
        <taxon>Mycenaceae</taxon>
        <taxon>Mycena</taxon>
    </lineage>
</organism>
<comment type="caution">
    <text evidence="2">The sequence shown here is derived from an EMBL/GenBank/DDBJ whole genome shotgun (WGS) entry which is preliminary data.</text>
</comment>
<reference evidence="2" key="1">
    <citation type="submission" date="2020-05" db="EMBL/GenBank/DDBJ databases">
        <title>Mycena genomes resolve the evolution of fungal bioluminescence.</title>
        <authorList>
            <person name="Tsai I.J."/>
        </authorList>
    </citation>
    <scope>NUCLEOTIDE SEQUENCE</scope>
    <source>
        <strain evidence="2">160909Yilan</strain>
    </source>
</reference>
<accession>A0A8H6ZB05</accession>
<feature type="chain" id="PRO_5034724319" evidence="1">
    <location>
        <begin position="21"/>
        <end position="188"/>
    </location>
</feature>
<dbReference type="AlphaFoldDB" id="A0A8H6ZB05"/>
<feature type="signal peptide" evidence="1">
    <location>
        <begin position="1"/>
        <end position="20"/>
    </location>
</feature>
<evidence type="ECO:0000313" key="3">
    <source>
        <dbReference type="Proteomes" id="UP000623467"/>
    </source>
</evidence>
<keyword evidence="3" id="KW-1185">Reference proteome</keyword>
<gene>
    <name evidence="2" type="ORF">MSAN_00290300</name>
</gene>
<keyword evidence="1" id="KW-0732">Signal</keyword>
<evidence type="ECO:0000256" key="1">
    <source>
        <dbReference type="SAM" id="SignalP"/>
    </source>
</evidence>
<protein>
    <submittedName>
        <fullName evidence="2">Phosphoglycerate mutase family</fullName>
    </submittedName>
</protein>
<proteinExistence type="predicted"/>
<dbReference type="PROSITE" id="PS51257">
    <property type="entry name" value="PROKAR_LIPOPROTEIN"/>
    <property type="match status" value="1"/>
</dbReference>
<evidence type="ECO:0000313" key="2">
    <source>
        <dbReference type="EMBL" id="KAF7374092.1"/>
    </source>
</evidence>
<dbReference type="EMBL" id="JACAZH010000002">
    <property type="protein sequence ID" value="KAF7374092.1"/>
    <property type="molecule type" value="Genomic_DNA"/>
</dbReference>
<name>A0A8H6ZB05_9AGAR</name>
<dbReference type="OrthoDB" id="425925at2759"/>
<dbReference type="Proteomes" id="UP000623467">
    <property type="component" value="Unassembled WGS sequence"/>
</dbReference>
<sequence length="188" mass="19656">MRLQFLQLLLAALGSTACTSEPAGIPFYIISNGETPSLGRPGLTPIGKQRAESCIPAIFSGLNIGLIITCTVDRDGEEGLNCAAANETAVPLATALGINISTCATGDGADDDCPNNTLQNFRKNSNQSVLFVWDSTDMEDLIENVDTDAGLDNDQLALHPDLIVTVNPNDLENAGLTSMNCTGIDGTA</sequence>